<feature type="transmembrane region" description="Helical" evidence="2">
    <location>
        <begin position="57"/>
        <end position="79"/>
    </location>
</feature>
<evidence type="ECO:0000256" key="1">
    <source>
        <dbReference type="SAM" id="MobiDB-lite"/>
    </source>
</evidence>
<protein>
    <recommendedName>
        <fullName evidence="5">DUF1622 domain-containing protein</fullName>
    </recommendedName>
</protein>
<organism evidence="3 4">
    <name type="scientific">Hyella patelloides LEGE 07179</name>
    <dbReference type="NCBI Taxonomy" id="945734"/>
    <lineage>
        <taxon>Bacteria</taxon>
        <taxon>Bacillati</taxon>
        <taxon>Cyanobacteriota</taxon>
        <taxon>Cyanophyceae</taxon>
        <taxon>Pleurocapsales</taxon>
        <taxon>Hyellaceae</taxon>
        <taxon>Hyella</taxon>
    </lineage>
</organism>
<proteinExistence type="predicted"/>
<dbReference type="PANTHER" id="PTHR38468:SF1">
    <property type="entry name" value="SLL0939 PROTEIN"/>
    <property type="match status" value="1"/>
</dbReference>
<evidence type="ECO:0008006" key="5">
    <source>
        <dbReference type="Google" id="ProtNLM"/>
    </source>
</evidence>
<feature type="transmembrane region" description="Helical" evidence="2">
    <location>
        <begin position="85"/>
        <end position="103"/>
    </location>
</feature>
<evidence type="ECO:0000256" key="2">
    <source>
        <dbReference type="SAM" id="Phobius"/>
    </source>
</evidence>
<sequence>MFLTLVRTLNGWVVSLCQLLALFVIVTGIIKALIIYCKYIFSNSRSAIAFQASRLELGYSFSLGLSFLVGGSILKTTIAPTWNDIGQLAVIIAIRTILNYLMLQAINKSSNDSPQQSLLPEKQSTVSSKLMH</sequence>
<keyword evidence="2" id="KW-0812">Transmembrane</keyword>
<keyword evidence="2" id="KW-1133">Transmembrane helix</keyword>
<evidence type="ECO:0000313" key="3">
    <source>
        <dbReference type="EMBL" id="VEP11415.1"/>
    </source>
</evidence>
<dbReference type="OrthoDB" id="9812897at2"/>
<evidence type="ECO:0000313" key="4">
    <source>
        <dbReference type="Proteomes" id="UP000320055"/>
    </source>
</evidence>
<reference evidence="3 4" key="1">
    <citation type="submission" date="2019-01" db="EMBL/GenBank/DDBJ databases">
        <authorList>
            <person name="Brito A."/>
        </authorList>
    </citation>
    <scope>NUCLEOTIDE SEQUENCE [LARGE SCALE GENOMIC DNA]</scope>
    <source>
        <strain evidence="3">1</strain>
    </source>
</reference>
<dbReference type="PANTHER" id="PTHR38468">
    <property type="entry name" value="SLL0939 PROTEIN"/>
    <property type="match status" value="1"/>
</dbReference>
<dbReference type="EMBL" id="CAACVJ010000006">
    <property type="protein sequence ID" value="VEP11415.1"/>
    <property type="molecule type" value="Genomic_DNA"/>
</dbReference>
<dbReference type="RefSeq" id="WP_144868823.1">
    <property type="nucleotide sequence ID" value="NZ_LR213859.1"/>
</dbReference>
<feature type="region of interest" description="Disordered" evidence="1">
    <location>
        <begin position="110"/>
        <end position="132"/>
    </location>
</feature>
<dbReference type="InterPro" id="IPR012427">
    <property type="entry name" value="DUF1622"/>
</dbReference>
<dbReference type="AlphaFoldDB" id="A0A563VJB8"/>
<keyword evidence="4" id="KW-1185">Reference proteome</keyword>
<dbReference type="Proteomes" id="UP000320055">
    <property type="component" value="Unassembled WGS sequence"/>
</dbReference>
<gene>
    <name evidence="3" type="ORF">H1P_1030014</name>
</gene>
<name>A0A563VJB8_9CYAN</name>
<dbReference type="Pfam" id="PF07784">
    <property type="entry name" value="DUF1622"/>
    <property type="match status" value="1"/>
</dbReference>
<feature type="transmembrane region" description="Helical" evidence="2">
    <location>
        <begin position="12"/>
        <end position="36"/>
    </location>
</feature>
<keyword evidence="2" id="KW-0472">Membrane</keyword>
<accession>A0A563VJB8</accession>